<dbReference type="AlphaFoldDB" id="A0ABD0KSR3"/>
<dbReference type="Proteomes" id="UP001519460">
    <property type="component" value="Unassembled WGS sequence"/>
</dbReference>
<comment type="caution">
    <text evidence="2">The sequence shown here is derived from an EMBL/GenBank/DDBJ whole genome shotgun (WGS) entry which is preliminary data.</text>
</comment>
<feature type="compositionally biased region" description="Basic and acidic residues" evidence="1">
    <location>
        <begin position="39"/>
        <end position="55"/>
    </location>
</feature>
<gene>
    <name evidence="2" type="ORF">BaRGS_00018783</name>
</gene>
<proteinExistence type="predicted"/>
<keyword evidence="3" id="KW-1185">Reference proteome</keyword>
<sequence>MGATVSEITTAQHKTGVSLDEQILTIMDPNNTILIGERATDRETQTQAIERERKSSKDRHHTVRPDRQKIPTEQCRITVRTPPLPPSH</sequence>
<evidence type="ECO:0000313" key="3">
    <source>
        <dbReference type="Proteomes" id="UP001519460"/>
    </source>
</evidence>
<organism evidence="2 3">
    <name type="scientific">Batillaria attramentaria</name>
    <dbReference type="NCBI Taxonomy" id="370345"/>
    <lineage>
        <taxon>Eukaryota</taxon>
        <taxon>Metazoa</taxon>
        <taxon>Spiralia</taxon>
        <taxon>Lophotrochozoa</taxon>
        <taxon>Mollusca</taxon>
        <taxon>Gastropoda</taxon>
        <taxon>Caenogastropoda</taxon>
        <taxon>Sorbeoconcha</taxon>
        <taxon>Cerithioidea</taxon>
        <taxon>Batillariidae</taxon>
        <taxon>Batillaria</taxon>
    </lineage>
</organism>
<evidence type="ECO:0000256" key="1">
    <source>
        <dbReference type="SAM" id="MobiDB-lite"/>
    </source>
</evidence>
<reference evidence="2 3" key="1">
    <citation type="journal article" date="2023" name="Sci. Data">
        <title>Genome assembly of the Korean intertidal mud-creeper Batillaria attramentaria.</title>
        <authorList>
            <person name="Patra A.K."/>
            <person name="Ho P.T."/>
            <person name="Jun S."/>
            <person name="Lee S.J."/>
            <person name="Kim Y."/>
            <person name="Won Y.J."/>
        </authorList>
    </citation>
    <scope>NUCLEOTIDE SEQUENCE [LARGE SCALE GENOMIC DNA]</scope>
    <source>
        <strain evidence="2">Wonlab-2016</strain>
    </source>
</reference>
<feature type="region of interest" description="Disordered" evidence="1">
    <location>
        <begin position="39"/>
        <end position="88"/>
    </location>
</feature>
<protein>
    <submittedName>
        <fullName evidence="2">Uncharacterized protein</fullName>
    </submittedName>
</protein>
<accession>A0ABD0KSR3</accession>
<name>A0ABD0KSR3_9CAEN</name>
<evidence type="ECO:0000313" key="2">
    <source>
        <dbReference type="EMBL" id="KAK7489918.1"/>
    </source>
</evidence>
<dbReference type="EMBL" id="JACVVK020000132">
    <property type="protein sequence ID" value="KAK7489918.1"/>
    <property type="molecule type" value="Genomic_DNA"/>
</dbReference>